<evidence type="ECO:0000313" key="7">
    <source>
        <dbReference type="EMBL" id="MCM2678507.1"/>
    </source>
</evidence>
<accession>A0AA41W471</accession>
<evidence type="ECO:0000256" key="4">
    <source>
        <dbReference type="ARBA" id="ARBA00023136"/>
    </source>
</evidence>
<evidence type="ECO:0000259" key="6">
    <source>
        <dbReference type="SMART" id="SM00752"/>
    </source>
</evidence>
<feature type="transmembrane region" description="Helical" evidence="5">
    <location>
        <begin position="172"/>
        <end position="190"/>
    </location>
</feature>
<gene>
    <name evidence="7" type="ORF">NAF29_02330</name>
</gene>
<feature type="transmembrane region" description="Helical" evidence="5">
    <location>
        <begin position="32"/>
        <end position="57"/>
    </location>
</feature>
<organism evidence="7 8">
    <name type="scientific">Echinimonas agarilytica</name>
    <dbReference type="NCBI Taxonomy" id="1215918"/>
    <lineage>
        <taxon>Bacteria</taxon>
        <taxon>Pseudomonadati</taxon>
        <taxon>Pseudomonadota</taxon>
        <taxon>Gammaproteobacteria</taxon>
        <taxon>Alteromonadales</taxon>
        <taxon>Echinimonadaceae</taxon>
        <taxon>Echinimonas</taxon>
    </lineage>
</organism>
<protein>
    <submittedName>
        <fullName evidence="7">HTTM domain-containing protein</fullName>
    </submittedName>
</protein>
<reference evidence="7 8" key="1">
    <citation type="journal article" date="2013" name="Antonie Van Leeuwenhoek">
        <title>Echinimonas agarilytica gen. nov., sp. nov., a new gammaproteobacterium isolated from the sea urchin Strongylocentrotus intermedius.</title>
        <authorList>
            <person name="Nedashkovskaya O.I."/>
            <person name="Stenkova A.M."/>
            <person name="Zhukova N.V."/>
            <person name="Van Trappen S."/>
            <person name="Lee J.S."/>
            <person name="Kim S.B."/>
        </authorList>
    </citation>
    <scope>NUCLEOTIDE SEQUENCE [LARGE SCALE GENOMIC DNA]</scope>
    <source>
        <strain evidence="7 8">KMM 6351</strain>
    </source>
</reference>
<dbReference type="InterPro" id="IPR011020">
    <property type="entry name" value="HTTM-like"/>
</dbReference>
<keyword evidence="8" id="KW-1185">Reference proteome</keyword>
<dbReference type="PANTHER" id="PTHR39535">
    <property type="entry name" value="SPORULATION-DELAYING PROTEIN SDPB"/>
    <property type="match status" value="1"/>
</dbReference>
<feature type="transmembrane region" description="Helical" evidence="5">
    <location>
        <begin position="77"/>
        <end position="104"/>
    </location>
</feature>
<comment type="subcellular location">
    <subcellularLocation>
        <location evidence="1">Endomembrane system</location>
        <topology evidence="1">Multi-pass membrane protein</topology>
    </subcellularLocation>
</comment>
<dbReference type="SMART" id="SM00752">
    <property type="entry name" value="HTTM"/>
    <property type="match status" value="1"/>
</dbReference>
<evidence type="ECO:0000256" key="2">
    <source>
        <dbReference type="ARBA" id="ARBA00022692"/>
    </source>
</evidence>
<dbReference type="RefSeq" id="WP_251259871.1">
    <property type="nucleotide sequence ID" value="NZ_JAMQGP010000001.1"/>
</dbReference>
<dbReference type="PANTHER" id="PTHR39535:SF2">
    <property type="entry name" value="HTTM DOMAIN-CONTAINING PROTEIN"/>
    <property type="match status" value="1"/>
</dbReference>
<proteinExistence type="predicted"/>
<evidence type="ECO:0000256" key="3">
    <source>
        <dbReference type="ARBA" id="ARBA00022989"/>
    </source>
</evidence>
<dbReference type="GO" id="GO:0012505">
    <property type="term" value="C:endomembrane system"/>
    <property type="evidence" value="ECO:0007669"/>
    <property type="project" value="UniProtKB-SubCell"/>
</dbReference>
<keyword evidence="4 5" id="KW-0472">Membrane</keyword>
<feature type="transmembrane region" description="Helical" evidence="5">
    <location>
        <begin position="256"/>
        <end position="276"/>
    </location>
</feature>
<evidence type="ECO:0000256" key="1">
    <source>
        <dbReference type="ARBA" id="ARBA00004127"/>
    </source>
</evidence>
<dbReference type="Proteomes" id="UP001165393">
    <property type="component" value="Unassembled WGS sequence"/>
</dbReference>
<comment type="caution">
    <text evidence="7">The sequence shown here is derived from an EMBL/GenBank/DDBJ whole genome shotgun (WGS) entry which is preliminary data.</text>
</comment>
<dbReference type="InterPro" id="IPR052964">
    <property type="entry name" value="Sporulation_signal_mat"/>
</dbReference>
<keyword evidence="3 5" id="KW-1133">Transmembrane helix</keyword>
<keyword evidence="2 5" id="KW-0812">Transmembrane</keyword>
<dbReference type="AlphaFoldDB" id="A0AA41W471"/>
<evidence type="ECO:0000313" key="8">
    <source>
        <dbReference type="Proteomes" id="UP001165393"/>
    </source>
</evidence>
<feature type="transmembrane region" description="Helical" evidence="5">
    <location>
        <begin position="230"/>
        <end position="249"/>
    </location>
</feature>
<feature type="domain" description="HTTM-like" evidence="6">
    <location>
        <begin position="23"/>
        <end position="298"/>
    </location>
</feature>
<evidence type="ECO:0000256" key="5">
    <source>
        <dbReference type="SAM" id="Phobius"/>
    </source>
</evidence>
<dbReference type="EMBL" id="JAMQGP010000001">
    <property type="protein sequence ID" value="MCM2678507.1"/>
    <property type="molecule type" value="Genomic_DNA"/>
</dbReference>
<name>A0AA41W471_9GAMM</name>
<sequence>MSHSPHASLPLQQIPILGGFVRAFSIDYRTLALFRVLIAIIILADLWIRSGDFIAFFTDTGITKRSDIISYYGDATWSLYFLNGSTLFAGVLLALAVLAALALLVGYKTRLATAVSWVLLMSVQIRNPILLSGADDLMRVLLFWAMFLPLGARFAIDSALEKNQPYPQQNHFSVATIAMLMQAMYVYWAGALLKTGKAWTEDYTAVYYALNAEHYTTYLGHWIGNVLEPILPMLTQFVFYIELYGPLFLITPFLLLWFRLPALVLLICMHIGFLLLLNVGHFPYVSITSLLLFTPSAVWAMVDSKWVAKRSSGVMVYYDEGCEFCKKTVYILRTMLLLPRIEVLPAQGDSTAAPLLDKHDSWVVKSADDTYRLEWDALTWLVGQSPLLFWMKWPMKGLQALNQSGDRCYHFIGNRRMVLGKFTQRALPWRHSSGKHNWGAQLVVLALAVMVLQINLSYVSTVPQIDSSLIKVRNALGLWQKWNMFAPFPITQTRWPIVEGLTIGGNKVDLYRNELSAPPRAKPDTLTHNHRSYRWRKYLGRLYLKRYSRFRRPFVNYQCMRWNKTMGSDPHYLIRKVNLLTGILPTHLPPQKGKEKITNQGTYTCR</sequence>
<feature type="transmembrane region" description="Helical" evidence="5">
    <location>
        <begin position="141"/>
        <end position="160"/>
    </location>
</feature>